<dbReference type="InterPro" id="IPR014710">
    <property type="entry name" value="RmlC-like_jellyroll"/>
</dbReference>
<feature type="domain" description="Cyclic nucleotide-binding" evidence="1">
    <location>
        <begin position="18"/>
        <end position="117"/>
    </location>
</feature>
<dbReference type="SUPFAM" id="SSF51206">
    <property type="entry name" value="cAMP-binding domain-like"/>
    <property type="match status" value="1"/>
</dbReference>
<dbReference type="CDD" id="cd00038">
    <property type="entry name" value="CAP_ED"/>
    <property type="match status" value="1"/>
</dbReference>
<dbReference type="InterPro" id="IPR018490">
    <property type="entry name" value="cNMP-bd_dom_sf"/>
</dbReference>
<dbReference type="InterPro" id="IPR000595">
    <property type="entry name" value="cNMP-bd_dom"/>
</dbReference>
<protein>
    <recommendedName>
        <fullName evidence="1">Cyclic nucleotide-binding domain-containing protein</fullName>
    </recommendedName>
</protein>
<comment type="caution">
    <text evidence="2">The sequence shown here is derived from an EMBL/GenBank/DDBJ whole genome shotgun (WGS) entry which is preliminary data.</text>
</comment>
<name>A0A644TCY0_9ZZZZ</name>
<dbReference type="AlphaFoldDB" id="A0A644TCY0"/>
<sequence>MNNSIDSLLKFINSSVTLTLEEESLISKYFEIKEYQKNEIILNAGEICNYLYFIDKGLLRTFHVNANGSEFTRLIVSENKFCTILLSFQERIDSPATIQALENTIVFAITKENFEKITSISANAQFLYVKILEEFQNFQIKRIEFLTSFSPKEKTEIFLKENSELETRLTDKVIASYLQITPETYCRCKKNLES</sequence>
<dbReference type="EMBL" id="VSSQ01000023">
    <property type="protein sequence ID" value="MPL64062.1"/>
    <property type="molecule type" value="Genomic_DNA"/>
</dbReference>
<proteinExistence type="predicted"/>
<accession>A0A644TCY0</accession>
<dbReference type="PROSITE" id="PS50042">
    <property type="entry name" value="CNMP_BINDING_3"/>
    <property type="match status" value="1"/>
</dbReference>
<dbReference type="Pfam" id="PF00027">
    <property type="entry name" value="cNMP_binding"/>
    <property type="match status" value="1"/>
</dbReference>
<gene>
    <name evidence="2" type="ORF">SDC9_09711</name>
</gene>
<evidence type="ECO:0000313" key="2">
    <source>
        <dbReference type="EMBL" id="MPL64062.1"/>
    </source>
</evidence>
<dbReference type="Gene3D" id="2.60.120.10">
    <property type="entry name" value="Jelly Rolls"/>
    <property type="match status" value="1"/>
</dbReference>
<organism evidence="2">
    <name type="scientific">bioreactor metagenome</name>
    <dbReference type="NCBI Taxonomy" id="1076179"/>
    <lineage>
        <taxon>unclassified sequences</taxon>
        <taxon>metagenomes</taxon>
        <taxon>ecological metagenomes</taxon>
    </lineage>
</organism>
<reference evidence="2" key="1">
    <citation type="submission" date="2019-08" db="EMBL/GenBank/DDBJ databases">
        <authorList>
            <person name="Kucharzyk K."/>
            <person name="Murdoch R.W."/>
            <person name="Higgins S."/>
            <person name="Loffler F."/>
        </authorList>
    </citation>
    <scope>NUCLEOTIDE SEQUENCE</scope>
</reference>
<evidence type="ECO:0000259" key="1">
    <source>
        <dbReference type="PROSITE" id="PS50042"/>
    </source>
</evidence>